<evidence type="ECO:0000256" key="2">
    <source>
        <dbReference type="ARBA" id="ARBA00022692"/>
    </source>
</evidence>
<dbReference type="AlphaFoldDB" id="A0A0M3JWV2"/>
<dbReference type="PANTHER" id="PTHR46561">
    <property type="entry name" value="SERPENTINE RECEPTOR, CLASS AB (CLASS A-LIKE)-RELATED"/>
    <property type="match status" value="1"/>
</dbReference>
<dbReference type="InterPro" id="IPR019408">
    <property type="entry name" value="7TM_GPCR_serpentine_rcpt_Srab"/>
</dbReference>
<evidence type="ECO:0000256" key="1">
    <source>
        <dbReference type="ARBA" id="ARBA00004141"/>
    </source>
</evidence>
<keyword evidence="4 5" id="KW-0472">Membrane</keyword>
<protein>
    <submittedName>
        <fullName evidence="8">G protein-coupled receptor</fullName>
    </submittedName>
</protein>
<proteinExistence type="predicted"/>
<name>A0A0M3JWV2_ANISI</name>
<keyword evidence="7" id="KW-1185">Reference proteome</keyword>
<feature type="transmembrane region" description="Helical" evidence="5">
    <location>
        <begin position="72"/>
        <end position="97"/>
    </location>
</feature>
<feature type="transmembrane region" description="Helical" evidence="5">
    <location>
        <begin position="15"/>
        <end position="41"/>
    </location>
</feature>
<sequence length="161" mass="18005">MVNSATVLIYPKTKAILTVVLSGTAVGELIIIVIFIALYAYNVRWKKSSARIAATLSHKYQVEQNIESALKLVPLAAANATCNLVSTLAVICSFNYAPIKNLPFFYFDITPFYYLALPIIIYWRRYVARQSRVQSIAASNCNEGSNHFEMLRAVFNGKSSR</sequence>
<evidence type="ECO:0000256" key="4">
    <source>
        <dbReference type="ARBA" id="ARBA00023136"/>
    </source>
</evidence>
<reference evidence="8" key="1">
    <citation type="submission" date="2017-02" db="UniProtKB">
        <authorList>
            <consortium name="WormBaseParasite"/>
        </authorList>
    </citation>
    <scope>IDENTIFICATION</scope>
</reference>
<evidence type="ECO:0000313" key="7">
    <source>
        <dbReference type="Proteomes" id="UP000267096"/>
    </source>
</evidence>
<dbReference type="Proteomes" id="UP000267096">
    <property type="component" value="Unassembled WGS sequence"/>
</dbReference>
<dbReference type="PANTHER" id="PTHR46561:SF11">
    <property type="entry name" value="SERPENTINE RECEPTOR CLASS ALPHA_BETA-14"/>
    <property type="match status" value="1"/>
</dbReference>
<evidence type="ECO:0000256" key="5">
    <source>
        <dbReference type="SAM" id="Phobius"/>
    </source>
</evidence>
<dbReference type="OrthoDB" id="5884819at2759"/>
<keyword evidence="2 5" id="KW-0812">Transmembrane</keyword>
<gene>
    <name evidence="6" type="ORF">ASIM_LOCUS12256</name>
</gene>
<keyword evidence="3 5" id="KW-1133">Transmembrane helix</keyword>
<reference evidence="6 7" key="2">
    <citation type="submission" date="2018-11" db="EMBL/GenBank/DDBJ databases">
        <authorList>
            <consortium name="Pathogen Informatics"/>
        </authorList>
    </citation>
    <scope>NUCLEOTIDE SEQUENCE [LARGE SCALE GENOMIC DNA]</scope>
</reference>
<evidence type="ECO:0000256" key="3">
    <source>
        <dbReference type="ARBA" id="ARBA00022989"/>
    </source>
</evidence>
<dbReference type="EMBL" id="UYRR01031159">
    <property type="protein sequence ID" value="VDK46953.1"/>
    <property type="molecule type" value="Genomic_DNA"/>
</dbReference>
<organism evidence="8">
    <name type="scientific">Anisakis simplex</name>
    <name type="common">Herring worm</name>
    <dbReference type="NCBI Taxonomy" id="6269"/>
    <lineage>
        <taxon>Eukaryota</taxon>
        <taxon>Metazoa</taxon>
        <taxon>Ecdysozoa</taxon>
        <taxon>Nematoda</taxon>
        <taxon>Chromadorea</taxon>
        <taxon>Rhabditida</taxon>
        <taxon>Spirurina</taxon>
        <taxon>Ascaridomorpha</taxon>
        <taxon>Ascaridoidea</taxon>
        <taxon>Anisakidae</taxon>
        <taxon>Anisakis</taxon>
        <taxon>Anisakis simplex complex</taxon>
    </lineage>
</organism>
<dbReference type="Pfam" id="PF10292">
    <property type="entry name" value="7TM_GPCR_Srab"/>
    <property type="match status" value="1"/>
</dbReference>
<feature type="transmembrane region" description="Helical" evidence="5">
    <location>
        <begin position="103"/>
        <end position="123"/>
    </location>
</feature>
<comment type="subcellular location">
    <subcellularLocation>
        <location evidence="1">Membrane</location>
        <topology evidence="1">Multi-pass membrane protein</topology>
    </subcellularLocation>
</comment>
<evidence type="ECO:0000313" key="6">
    <source>
        <dbReference type="EMBL" id="VDK46953.1"/>
    </source>
</evidence>
<evidence type="ECO:0000313" key="8">
    <source>
        <dbReference type="WBParaSite" id="ASIM_0001279001-mRNA-1"/>
    </source>
</evidence>
<dbReference type="InterPro" id="IPR053286">
    <property type="entry name" value="Nematode_rcpt-like_srab"/>
</dbReference>
<accession>A0A0M3JWV2</accession>
<dbReference type="GO" id="GO:0016020">
    <property type="term" value="C:membrane"/>
    <property type="evidence" value="ECO:0007669"/>
    <property type="project" value="UniProtKB-SubCell"/>
</dbReference>
<dbReference type="WBParaSite" id="ASIM_0001279001-mRNA-1">
    <property type="protein sequence ID" value="ASIM_0001279001-mRNA-1"/>
    <property type="gene ID" value="ASIM_0001279001"/>
</dbReference>